<name>A0A2D2D7G3_METT3</name>
<accession>A0A2D2D7G3</accession>
<dbReference type="EMBL" id="CP023739">
    <property type="protein sequence ID" value="ATQ70875.1"/>
    <property type="molecule type" value="Genomic_DNA"/>
</dbReference>
<sequence>MANRLPADVDTIRHYATKNHVITGVAILGGMKKTAIEEAAGFGRSGVNSHVDRLHLSSKGVRGEIFDRRQFDDAMKVLTPKADGVTHRLIFHAPGDHRIAVTVKRAARRRDAAKESRAKLAAAAKRRREEDAWTAGIEIRRGVSLRRLECLSRPFDMAI</sequence>
<geneLocation type="plasmid" evidence="2">
    <name>pob3b2</name>
</geneLocation>
<dbReference type="Proteomes" id="UP000230709">
    <property type="component" value="Plasmid pOB3b2"/>
</dbReference>
<dbReference type="AlphaFoldDB" id="A0A2D2D7G3"/>
<protein>
    <submittedName>
        <fullName evidence="1">Uncharacterized protein</fullName>
    </submittedName>
</protein>
<evidence type="ECO:0000313" key="2">
    <source>
        <dbReference type="Proteomes" id="UP000230709"/>
    </source>
</evidence>
<organism evidence="1 2">
    <name type="scientific">Methylosinus trichosporium (strain ATCC 35070 / NCIMB 11131 / UNIQEM 75 / OB3b)</name>
    <dbReference type="NCBI Taxonomy" id="595536"/>
    <lineage>
        <taxon>Bacteria</taxon>
        <taxon>Pseudomonadati</taxon>
        <taxon>Pseudomonadota</taxon>
        <taxon>Alphaproteobacteria</taxon>
        <taxon>Hyphomicrobiales</taxon>
        <taxon>Methylocystaceae</taxon>
        <taxon>Methylosinus</taxon>
    </lineage>
</organism>
<reference evidence="2" key="1">
    <citation type="submission" date="2017-10" db="EMBL/GenBank/DDBJ databases">
        <title>Completed PacBio SMRT sequence of Methylosinus trichosporium OB3b reveals presence of a third large plasmid.</title>
        <authorList>
            <person name="Charles T.C."/>
            <person name="Lynch M.D.J."/>
            <person name="Heil J.R."/>
            <person name="Cheng J."/>
        </authorList>
    </citation>
    <scope>NUCLEOTIDE SEQUENCE [LARGE SCALE GENOMIC DNA]</scope>
    <source>
        <strain evidence="2">OB3b</strain>
        <plasmid evidence="2">pob3b2</plasmid>
    </source>
</reference>
<keyword evidence="2" id="KW-1185">Reference proteome</keyword>
<gene>
    <name evidence="1" type="ORF">CQW49_23285</name>
</gene>
<evidence type="ECO:0000313" key="1">
    <source>
        <dbReference type="EMBL" id="ATQ70875.1"/>
    </source>
</evidence>
<dbReference type="KEGG" id="mtw:CQW49_23285"/>
<keyword evidence="1" id="KW-0614">Plasmid</keyword>
<proteinExistence type="predicted"/>